<dbReference type="Pfam" id="PF20095">
    <property type="entry name" value="DUF6485"/>
    <property type="match status" value="1"/>
</dbReference>
<dbReference type="EMBL" id="DSUH01000256">
    <property type="protein sequence ID" value="HGU33404.1"/>
    <property type="molecule type" value="Genomic_DNA"/>
</dbReference>
<proteinExistence type="predicted"/>
<name>A0A7C4RT09_9BACT</name>
<organism evidence="1">
    <name type="scientific">Desulfatirhabdium butyrativorans</name>
    <dbReference type="NCBI Taxonomy" id="340467"/>
    <lineage>
        <taxon>Bacteria</taxon>
        <taxon>Pseudomonadati</taxon>
        <taxon>Thermodesulfobacteriota</taxon>
        <taxon>Desulfobacteria</taxon>
        <taxon>Desulfobacterales</taxon>
        <taxon>Desulfatirhabdiaceae</taxon>
        <taxon>Desulfatirhabdium</taxon>
    </lineage>
</organism>
<evidence type="ECO:0000313" key="1">
    <source>
        <dbReference type="EMBL" id="HGU33404.1"/>
    </source>
</evidence>
<gene>
    <name evidence="1" type="ORF">ENS29_11175</name>
</gene>
<accession>A0A7C4RT09</accession>
<protein>
    <submittedName>
        <fullName evidence="1">Cytosolic protein</fullName>
    </submittedName>
</protein>
<reference evidence="1" key="1">
    <citation type="journal article" date="2020" name="mSystems">
        <title>Genome- and Community-Level Interaction Insights into Carbon Utilization and Element Cycling Functions of Hydrothermarchaeota in Hydrothermal Sediment.</title>
        <authorList>
            <person name="Zhou Z."/>
            <person name="Liu Y."/>
            <person name="Xu W."/>
            <person name="Pan J."/>
            <person name="Luo Z.H."/>
            <person name="Li M."/>
        </authorList>
    </citation>
    <scope>NUCLEOTIDE SEQUENCE [LARGE SCALE GENOMIC DNA]</scope>
    <source>
        <strain evidence="1">SpSt-477</strain>
    </source>
</reference>
<sequence>MECKKEKNLSRCNCSYDPCDRKGICCECLAYHLRNRQLPGCCFPKKAEATYDRSFEHFAKLVTRKEV</sequence>
<dbReference type="AlphaFoldDB" id="A0A7C4RT09"/>
<comment type="caution">
    <text evidence="1">The sequence shown here is derived from an EMBL/GenBank/DDBJ whole genome shotgun (WGS) entry which is preliminary data.</text>
</comment>